<accession>A0AAN8P0R9</accession>
<gene>
    <name evidence="3" type="ORF">RUM43_010712</name>
</gene>
<dbReference type="AlphaFoldDB" id="A0AAN8P0R9"/>
<evidence type="ECO:0000256" key="1">
    <source>
        <dbReference type="ARBA" id="ARBA00006235"/>
    </source>
</evidence>
<reference evidence="3 4" key="1">
    <citation type="submission" date="2023-10" db="EMBL/GenBank/DDBJ databases">
        <title>Genomes of two closely related lineages of the louse Polyplax serrata with different host specificities.</title>
        <authorList>
            <person name="Martinu J."/>
            <person name="Tarabai H."/>
            <person name="Stefka J."/>
            <person name="Hypsa V."/>
        </authorList>
    </citation>
    <scope>NUCLEOTIDE SEQUENCE [LARGE SCALE GENOMIC DNA]</scope>
    <source>
        <strain evidence="3">HR10_N</strain>
    </source>
</reference>
<feature type="signal peptide" evidence="2">
    <location>
        <begin position="1"/>
        <end position="18"/>
    </location>
</feature>
<evidence type="ECO:0008006" key="5">
    <source>
        <dbReference type="Google" id="ProtNLM"/>
    </source>
</evidence>
<dbReference type="GO" id="GO:0016887">
    <property type="term" value="F:ATP hydrolysis activity"/>
    <property type="evidence" value="ECO:0007669"/>
    <property type="project" value="InterPro"/>
</dbReference>
<dbReference type="GO" id="GO:0005524">
    <property type="term" value="F:ATP binding"/>
    <property type="evidence" value="ECO:0007669"/>
    <property type="project" value="InterPro"/>
</dbReference>
<dbReference type="Pfam" id="PF06309">
    <property type="entry name" value="Torsin"/>
    <property type="match status" value="1"/>
</dbReference>
<feature type="chain" id="PRO_5042918357" description="Torsin" evidence="2">
    <location>
        <begin position="19"/>
        <end position="319"/>
    </location>
</feature>
<keyword evidence="2" id="KW-0732">Signal</keyword>
<dbReference type="InterPro" id="IPR027417">
    <property type="entry name" value="P-loop_NTPase"/>
</dbReference>
<organism evidence="3 4">
    <name type="scientific">Polyplax serrata</name>
    <name type="common">Common mouse louse</name>
    <dbReference type="NCBI Taxonomy" id="468196"/>
    <lineage>
        <taxon>Eukaryota</taxon>
        <taxon>Metazoa</taxon>
        <taxon>Ecdysozoa</taxon>
        <taxon>Arthropoda</taxon>
        <taxon>Hexapoda</taxon>
        <taxon>Insecta</taxon>
        <taxon>Pterygota</taxon>
        <taxon>Neoptera</taxon>
        <taxon>Paraneoptera</taxon>
        <taxon>Psocodea</taxon>
        <taxon>Troctomorpha</taxon>
        <taxon>Phthiraptera</taxon>
        <taxon>Anoplura</taxon>
        <taxon>Polyplacidae</taxon>
        <taxon>Polyplax</taxon>
    </lineage>
</organism>
<protein>
    <recommendedName>
        <fullName evidence="5">Torsin</fullName>
    </recommendedName>
</protein>
<sequence length="319" mass="36756">MEFATIILLVGLFHSGTTSWMDSLWNALDIESCNNNYISPDFPLLHLEFKTRLFGQGLVINKLISTLTNHFEKSPRKALVICMHGWTGSGKNYAVQIVIENMYRKKFDSKFVRFFNGRLHFPSDKAENVELYKINLQNWIRGNVSECSRSIFIFDEVDKMPPGVLDSIKPFLDYHGKIDSVDYSKSTFIFISNIGGGVINKKFIELWRQGILRHEMKYTDFEPHLRRALYSTTGGFKSSSILEGHLVTLYLPFLPMQEEEVRQCIISEMKRQSIRTITEEKIQSLIDSMEFNSDGISTSGCKRVPDLVSSLHYTHLDEL</sequence>
<name>A0AAN8P0R9_POLSC</name>
<dbReference type="InterPro" id="IPR010448">
    <property type="entry name" value="Torsin"/>
</dbReference>
<comment type="similarity">
    <text evidence="1">Belongs to the ClpA/ClpB family. Torsin subfamily.</text>
</comment>
<evidence type="ECO:0000313" key="3">
    <source>
        <dbReference type="EMBL" id="KAK6637038.1"/>
    </source>
</evidence>
<dbReference type="Gene3D" id="3.40.50.300">
    <property type="entry name" value="P-loop containing nucleotide triphosphate hydrolases"/>
    <property type="match status" value="1"/>
</dbReference>
<dbReference type="SUPFAM" id="SSF52540">
    <property type="entry name" value="P-loop containing nucleoside triphosphate hydrolases"/>
    <property type="match status" value="1"/>
</dbReference>
<dbReference type="PANTHER" id="PTHR10760">
    <property type="entry name" value="TORSIN"/>
    <property type="match status" value="1"/>
</dbReference>
<evidence type="ECO:0000256" key="2">
    <source>
        <dbReference type="SAM" id="SignalP"/>
    </source>
</evidence>
<comment type="caution">
    <text evidence="3">The sequence shown here is derived from an EMBL/GenBank/DDBJ whole genome shotgun (WGS) entry which is preliminary data.</text>
</comment>
<dbReference type="EMBL" id="JAWJWE010000004">
    <property type="protein sequence ID" value="KAK6637038.1"/>
    <property type="molecule type" value="Genomic_DNA"/>
</dbReference>
<dbReference type="Proteomes" id="UP001372834">
    <property type="component" value="Unassembled WGS sequence"/>
</dbReference>
<proteinExistence type="inferred from homology"/>
<dbReference type="GO" id="GO:0071218">
    <property type="term" value="P:cellular response to misfolded protein"/>
    <property type="evidence" value="ECO:0007669"/>
    <property type="project" value="TreeGrafter"/>
</dbReference>
<evidence type="ECO:0000313" key="4">
    <source>
        <dbReference type="Proteomes" id="UP001372834"/>
    </source>
</evidence>
<dbReference type="PANTHER" id="PTHR10760:SF2">
    <property type="entry name" value="LD13476P-RELATED"/>
    <property type="match status" value="1"/>
</dbReference>
<dbReference type="GO" id="GO:0012505">
    <property type="term" value="C:endomembrane system"/>
    <property type="evidence" value="ECO:0007669"/>
    <property type="project" value="UniProtKB-ARBA"/>
</dbReference>
<dbReference type="GO" id="GO:0005737">
    <property type="term" value="C:cytoplasm"/>
    <property type="evidence" value="ECO:0007669"/>
    <property type="project" value="UniProtKB-ARBA"/>
</dbReference>